<evidence type="ECO:0000313" key="1">
    <source>
        <dbReference type="EMBL" id="KAK7271213.1"/>
    </source>
</evidence>
<dbReference type="EMBL" id="JAYKXN010000007">
    <property type="protein sequence ID" value="KAK7271213.1"/>
    <property type="molecule type" value="Genomic_DNA"/>
</dbReference>
<gene>
    <name evidence="1" type="ORF">RJT34_26923</name>
</gene>
<dbReference type="Proteomes" id="UP001359559">
    <property type="component" value="Unassembled WGS sequence"/>
</dbReference>
<evidence type="ECO:0000313" key="2">
    <source>
        <dbReference type="Proteomes" id="UP001359559"/>
    </source>
</evidence>
<proteinExistence type="predicted"/>
<reference evidence="1 2" key="1">
    <citation type="submission" date="2024-01" db="EMBL/GenBank/DDBJ databases">
        <title>The genomes of 5 underutilized Papilionoideae crops provide insights into root nodulation and disease resistance.</title>
        <authorList>
            <person name="Yuan L."/>
        </authorList>
    </citation>
    <scope>NUCLEOTIDE SEQUENCE [LARGE SCALE GENOMIC DNA]</scope>
    <source>
        <strain evidence="1">LY-2023</strain>
        <tissue evidence="1">Leaf</tissue>
    </source>
</reference>
<organism evidence="1 2">
    <name type="scientific">Clitoria ternatea</name>
    <name type="common">Butterfly pea</name>
    <dbReference type="NCBI Taxonomy" id="43366"/>
    <lineage>
        <taxon>Eukaryota</taxon>
        <taxon>Viridiplantae</taxon>
        <taxon>Streptophyta</taxon>
        <taxon>Embryophyta</taxon>
        <taxon>Tracheophyta</taxon>
        <taxon>Spermatophyta</taxon>
        <taxon>Magnoliopsida</taxon>
        <taxon>eudicotyledons</taxon>
        <taxon>Gunneridae</taxon>
        <taxon>Pentapetalae</taxon>
        <taxon>rosids</taxon>
        <taxon>fabids</taxon>
        <taxon>Fabales</taxon>
        <taxon>Fabaceae</taxon>
        <taxon>Papilionoideae</taxon>
        <taxon>50 kb inversion clade</taxon>
        <taxon>NPAAA clade</taxon>
        <taxon>indigoferoid/millettioid clade</taxon>
        <taxon>Phaseoleae</taxon>
        <taxon>Clitoria</taxon>
    </lineage>
</organism>
<name>A0AAN9FCD7_CLITE</name>
<sequence>MSLRISHLELSHPEYLTRNRVTRNASTRYQIAQKHLHLTYSYSVRPFTDSSTTSTLFRSLLSRFDSTAVEVLHSQQFIKLKLFKFSIHRDSLLDAD</sequence>
<protein>
    <submittedName>
        <fullName evidence="1">Uncharacterized protein</fullName>
    </submittedName>
</protein>
<accession>A0AAN9FCD7</accession>
<comment type="caution">
    <text evidence="1">The sequence shown here is derived from an EMBL/GenBank/DDBJ whole genome shotgun (WGS) entry which is preliminary data.</text>
</comment>
<keyword evidence="2" id="KW-1185">Reference proteome</keyword>
<dbReference type="AlphaFoldDB" id="A0AAN9FCD7"/>